<dbReference type="PANTHER" id="PTHR24321">
    <property type="entry name" value="DEHYDROGENASES, SHORT CHAIN"/>
    <property type="match status" value="1"/>
</dbReference>
<dbReference type="AlphaFoldDB" id="A0A286UGZ4"/>
<dbReference type="PRINTS" id="PR00081">
    <property type="entry name" value="GDHRDH"/>
</dbReference>
<dbReference type="EMBL" id="NBII01000005">
    <property type="protein sequence ID" value="PAV18890.1"/>
    <property type="molecule type" value="Genomic_DNA"/>
</dbReference>
<gene>
    <name evidence="4" type="ORF">PNOK_0573300</name>
</gene>
<dbReference type="SUPFAM" id="SSF51735">
    <property type="entry name" value="NAD(P)-binding Rossmann-fold domains"/>
    <property type="match status" value="1"/>
</dbReference>
<dbReference type="PANTHER" id="PTHR24321:SF8">
    <property type="entry name" value="ESTRADIOL 17-BETA-DEHYDROGENASE 8-RELATED"/>
    <property type="match status" value="1"/>
</dbReference>
<dbReference type="InterPro" id="IPR002347">
    <property type="entry name" value="SDR_fam"/>
</dbReference>
<keyword evidence="5" id="KW-1185">Reference proteome</keyword>
<protein>
    <submittedName>
        <fullName evidence="4">NAD P-binding protein</fullName>
    </submittedName>
</protein>
<dbReference type="Proteomes" id="UP000217199">
    <property type="component" value="Unassembled WGS sequence"/>
</dbReference>
<evidence type="ECO:0000256" key="1">
    <source>
        <dbReference type="ARBA" id="ARBA00006484"/>
    </source>
</evidence>
<dbReference type="InterPro" id="IPR036291">
    <property type="entry name" value="NAD(P)-bd_dom_sf"/>
</dbReference>
<keyword evidence="2" id="KW-0521">NADP</keyword>
<evidence type="ECO:0000313" key="4">
    <source>
        <dbReference type="EMBL" id="PAV18890.1"/>
    </source>
</evidence>
<dbReference type="STRING" id="2282107.A0A286UGZ4"/>
<comment type="similarity">
    <text evidence="1">Belongs to the short-chain dehydrogenases/reductases (SDR) family.</text>
</comment>
<dbReference type="PROSITE" id="PS00061">
    <property type="entry name" value="ADH_SHORT"/>
    <property type="match status" value="1"/>
</dbReference>
<dbReference type="OrthoDB" id="4131217at2759"/>
<dbReference type="InterPro" id="IPR020904">
    <property type="entry name" value="Sc_DH/Rdtase_CS"/>
</dbReference>
<dbReference type="InParanoid" id="A0A286UGZ4"/>
<comment type="caution">
    <text evidence="4">The sequence shown here is derived from an EMBL/GenBank/DDBJ whole genome shotgun (WGS) entry which is preliminary data.</text>
</comment>
<accession>A0A286UGZ4</accession>
<organism evidence="4 5">
    <name type="scientific">Pyrrhoderma noxium</name>
    <dbReference type="NCBI Taxonomy" id="2282107"/>
    <lineage>
        <taxon>Eukaryota</taxon>
        <taxon>Fungi</taxon>
        <taxon>Dikarya</taxon>
        <taxon>Basidiomycota</taxon>
        <taxon>Agaricomycotina</taxon>
        <taxon>Agaricomycetes</taxon>
        <taxon>Hymenochaetales</taxon>
        <taxon>Hymenochaetaceae</taxon>
        <taxon>Pyrrhoderma</taxon>
    </lineage>
</organism>
<evidence type="ECO:0000256" key="3">
    <source>
        <dbReference type="ARBA" id="ARBA00023002"/>
    </source>
</evidence>
<evidence type="ECO:0000256" key="2">
    <source>
        <dbReference type="ARBA" id="ARBA00022857"/>
    </source>
</evidence>
<name>A0A286UGZ4_9AGAM</name>
<dbReference type="Pfam" id="PF13561">
    <property type="entry name" value="adh_short_C2"/>
    <property type="match status" value="1"/>
</dbReference>
<keyword evidence="3" id="KW-0560">Oxidoreductase</keyword>
<proteinExistence type="inferred from homology"/>
<dbReference type="PRINTS" id="PR00080">
    <property type="entry name" value="SDRFAMILY"/>
</dbReference>
<dbReference type="Gene3D" id="3.40.50.720">
    <property type="entry name" value="NAD(P)-binding Rossmann-like Domain"/>
    <property type="match status" value="1"/>
</dbReference>
<sequence length="375" mass="40042">MSVKKTSANVSNELYQKTLSRIERIQSQLKTSQRTGLLLNKVCIITGVGSFKGIGRATALLFAHEGAKHLYLLDYDGKNLPDLKKTIEELYHDVRITVIQGDASDEDTIKNVCKQAILDEGRLDVFFANAGIVSLGNMDDLTEDIFMKTMKVNALSAFLAIKYASAEMKKANVSVGKPEGGGSIILTASVAGLRSGAGTLEYSASKAAVNNMTQTAAYQLARTNIRVNSICPGLIETGMTSNVFQMARQRGTASKIGQLNPLGRYGVAEEIAQAALFLASDQSSYVNAQNIAVDGGLSGSHPIVPVSSFGSQSAQTYGNGNICRGNCAKPSEPTSSFSMSSPKKVITSIFSCIQWATTTKACATNSLVYEMKIDD</sequence>
<dbReference type="CDD" id="cd05233">
    <property type="entry name" value="SDR_c"/>
    <property type="match status" value="1"/>
</dbReference>
<evidence type="ECO:0000313" key="5">
    <source>
        <dbReference type="Proteomes" id="UP000217199"/>
    </source>
</evidence>
<dbReference type="GO" id="GO:0016491">
    <property type="term" value="F:oxidoreductase activity"/>
    <property type="evidence" value="ECO:0007669"/>
    <property type="project" value="UniProtKB-KW"/>
</dbReference>
<reference evidence="4 5" key="1">
    <citation type="journal article" date="2017" name="Mol. Ecol.">
        <title>Comparative and population genomic landscape of Phellinus noxius: A hypervariable fungus causing root rot in trees.</title>
        <authorList>
            <person name="Chung C.L."/>
            <person name="Lee T.J."/>
            <person name="Akiba M."/>
            <person name="Lee H.H."/>
            <person name="Kuo T.H."/>
            <person name="Liu D."/>
            <person name="Ke H.M."/>
            <person name="Yokoi T."/>
            <person name="Roa M.B."/>
            <person name="Lu M.J."/>
            <person name="Chang Y.Y."/>
            <person name="Ann P.J."/>
            <person name="Tsai J.N."/>
            <person name="Chen C.Y."/>
            <person name="Tzean S.S."/>
            <person name="Ota Y."/>
            <person name="Hattori T."/>
            <person name="Sahashi N."/>
            <person name="Liou R.F."/>
            <person name="Kikuchi T."/>
            <person name="Tsai I.J."/>
        </authorList>
    </citation>
    <scope>NUCLEOTIDE SEQUENCE [LARGE SCALE GENOMIC DNA]</scope>
    <source>
        <strain evidence="4 5">FFPRI411160</strain>
    </source>
</reference>
<dbReference type="FunFam" id="3.40.50.720:FF:000084">
    <property type="entry name" value="Short-chain dehydrogenase reductase"/>
    <property type="match status" value="1"/>
</dbReference>